<dbReference type="GO" id="GO:0016747">
    <property type="term" value="F:acyltransferase activity, transferring groups other than amino-acyl groups"/>
    <property type="evidence" value="ECO:0007669"/>
    <property type="project" value="InterPro"/>
</dbReference>
<dbReference type="InterPro" id="IPR000182">
    <property type="entry name" value="GNAT_dom"/>
</dbReference>
<evidence type="ECO:0000313" key="2">
    <source>
        <dbReference type="EMBL" id="PDH34059.1"/>
    </source>
</evidence>
<sequence>MPKKYKIRTGEAADEQWIFGLFRRTMQHYIDEAWGWDEIIQREGFLTSLPINQFRFIEAQGHQVGGFHISEKPDHLVLDMILVEPAQQRQGWGSLMAIEIKQIAAAKQKPVRLSVLKTNPAIDFHVRIGFEEIEEDEHSIKMLLSV</sequence>
<name>A0A2A5WC47_9GAMM</name>
<dbReference type="EMBL" id="NTJZ01000005">
    <property type="protein sequence ID" value="PDH34059.1"/>
    <property type="molecule type" value="Genomic_DNA"/>
</dbReference>
<organism evidence="2 3">
    <name type="scientific">OM182 bacterium MED-G28</name>
    <dbReference type="NCBI Taxonomy" id="1986256"/>
    <lineage>
        <taxon>Bacteria</taxon>
        <taxon>Pseudomonadati</taxon>
        <taxon>Pseudomonadota</taxon>
        <taxon>Gammaproteobacteria</taxon>
        <taxon>OMG group</taxon>
        <taxon>OM182 clade</taxon>
    </lineage>
</organism>
<feature type="domain" description="N-acetyltransferase" evidence="1">
    <location>
        <begin position="5"/>
        <end position="146"/>
    </location>
</feature>
<accession>A0A2A5WC47</accession>
<dbReference type="Proteomes" id="UP000219329">
    <property type="component" value="Unassembled WGS sequence"/>
</dbReference>
<dbReference type="Gene3D" id="3.40.630.30">
    <property type="match status" value="1"/>
</dbReference>
<evidence type="ECO:0000313" key="3">
    <source>
        <dbReference type="Proteomes" id="UP000219329"/>
    </source>
</evidence>
<reference evidence="2 3" key="1">
    <citation type="submission" date="2017-08" db="EMBL/GenBank/DDBJ databases">
        <title>Fine stratification of microbial communities through a metagenomic profile of the photic zone.</title>
        <authorList>
            <person name="Haro-Moreno J.M."/>
            <person name="Lopez-Perez M."/>
            <person name="De La Torre J."/>
            <person name="Picazo A."/>
            <person name="Camacho A."/>
            <person name="Rodriguez-Valera F."/>
        </authorList>
    </citation>
    <scope>NUCLEOTIDE SEQUENCE [LARGE SCALE GENOMIC DNA]</scope>
    <source>
        <strain evidence="2">MED-G28</strain>
    </source>
</reference>
<evidence type="ECO:0000259" key="1">
    <source>
        <dbReference type="PROSITE" id="PS51186"/>
    </source>
</evidence>
<gene>
    <name evidence="2" type="ORF">CNF02_06805</name>
</gene>
<dbReference type="PROSITE" id="PS51186">
    <property type="entry name" value="GNAT"/>
    <property type="match status" value="1"/>
</dbReference>
<dbReference type="InterPro" id="IPR016181">
    <property type="entry name" value="Acyl_CoA_acyltransferase"/>
</dbReference>
<dbReference type="AlphaFoldDB" id="A0A2A5WC47"/>
<proteinExistence type="predicted"/>
<dbReference type="Pfam" id="PF13508">
    <property type="entry name" value="Acetyltransf_7"/>
    <property type="match status" value="1"/>
</dbReference>
<protein>
    <recommendedName>
        <fullName evidence="1">N-acetyltransferase domain-containing protein</fullName>
    </recommendedName>
</protein>
<dbReference type="SUPFAM" id="SSF55729">
    <property type="entry name" value="Acyl-CoA N-acyltransferases (Nat)"/>
    <property type="match status" value="1"/>
</dbReference>
<comment type="caution">
    <text evidence="2">The sequence shown here is derived from an EMBL/GenBank/DDBJ whole genome shotgun (WGS) entry which is preliminary data.</text>
</comment>